<dbReference type="InterPro" id="IPR036465">
    <property type="entry name" value="vWFA_dom_sf"/>
</dbReference>
<evidence type="ECO:0000313" key="2">
    <source>
        <dbReference type="EMBL" id="CAF4158208.1"/>
    </source>
</evidence>
<comment type="caution">
    <text evidence="2">The sequence shown here is derived from an EMBL/GenBank/DDBJ whole genome shotgun (WGS) entry which is preliminary data.</text>
</comment>
<dbReference type="Proteomes" id="UP000663860">
    <property type="component" value="Unassembled WGS sequence"/>
</dbReference>
<dbReference type="SUPFAM" id="SSF53300">
    <property type="entry name" value="vWA-like"/>
    <property type="match status" value="1"/>
</dbReference>
<evidence type="ECO:0000313" key="1">
    <source>
        <dbReference type="EMBL" id="CAF0903983.1"/>
    </source>
</evidence>
<sequence>MSRRTQQMLASEARKAAQEDAFVPLLLLTEEDPSNCSAEQYQELLKNIEQLCNKKTAEEQRTYVEKVHHRMLDFLSRKIEIPFDRVVSVIKQVVVHHPTKAILTFDDLNQFNIQMEKRSVIIHFDMSGSMSCSGFDPLVQTIIGFCTKLQNQDIQVHVSLFGDSTQENVHNALGGRLLTLDEFSKGNYRPRGGTALCPSFERTRLFPTAYDAITISDGEFTDDISRLAFQEQCKTVFFVAPPWSPANIEERHARILSSCVHPNVPYIGIASNKYAQLNTIIEGFLRDIDLEPDPCELMSCFIDY</sequence>
<evidence type="ECO:0000313" key="3">
    <source>
        <dbReference type="Proteomes" id="UP000663868"/>
    </source>
</evidence>
<name>A0A819YH58_9BILA</name>
<evidence type="ECO:0008006" key="4">
    <source>
        <dbReference type="Google" id="ProtNLM"/>
    </source>
</evidence>
<proteinExistence type="predicted"/>
<dbReference type="AlphaFoldDB" id="A0A819YH58"/>
<dbReference type="EMBL" id="CAJNOE010000096">
    <property type="protein sequence ID" value="CAF0903983.1"/>
    <property type="molecule type" value="Genomic_DNA"/>
</dbReference>
<organism evidence="2 3">
    <name type="scientific">Adineta steineri</name>
    <dbReference type="NCBI Taxonomy" id="433720"/>
    <lineage>
        <taxon>Eukaryota</taxon>
        <taxon>Metazoa</taxon>
        <taxon>Spiralia</taxon>
        <taxon>Gnathifera</taxon>
        <taxon>Rotifera</taxon>
        <taxon>Eurotatoria</taxon>
        <taxon>Bdelloidea</taxon>
        <taxon>Adinetida</taxon>
        <taxon>Adinetidae</taxon>
        <taxon>Adineta</taxon>
    </lineage>
</organism>
<dbReference type="EMBL" id="CAJOBB010006351">
    <property type="protein sequence ID" value="CAF4158208.1"/>
    <property type="molecule type" value="Genomic_DNA"/>
</dbReference>
<dbReference type="Proteomes" id="UP000663868">
    <property type="component" value="Unassembled WGS sequence"/>
</dbReference>
<reference evidence="2" key="1">
    <citation type="submission" date="2021-02" db="EMBL/GenBank/DDBJ databases">
        <authorList>
            <person name="Nowell W R."/>
        </authorList>
    </citation>
    <scope>NUCLEOTIDE SEQUENCE</scope>
</reference>
<gene>
    <name evidence="1" type="ORF">IZO911_LOCUS12407</name>
    <name evidence="2" type="ORF">KXQ929_LOCUS37654</name>
</gene>
<protein>
    <recommendedName>
        <fullName evidence="4">VWFA domain-containing protein</fullName>
    </recommendedName>
</protein>
<accession>A0A819YH58</accession>